<dbReference type="Pfam" id="PF08238">
    <property type="entry name" value="Sel1"/>
    <property type="match status" value="4"/>
</dbReference>
<comment type="caution">
    <text evidence="3">The sequence shown here is derived from an EMBL/GenBank/DDBJ whole genome shotgun (WGS) entry which is preliminary data.</text>
</comment>
<evidence type="ECO:0000313" key="3">
    <source>
        <dbReference type="EMBL" id="KAK8887211.1"/>
    </source>
</evidence>
<dbReference type="PANTHER" id="PTHR11102">
    <property type="entry name" value="SEL-1-LIKE PROTEIN"/>
    <property type="match status" value="1"/>
</dbReference>
<name>A0ABR2K8W2_9EUKA</name>
<keyword evidence="2" id="KW-0472">Membrane</keyword>
<keyword evidence="2" id="KW-0812">Transmembrane</keyword>
<accession>A0ABR2K8W2</accession>
<dbReference type="Gene3D" id="1.25.40.10">
    <property type="entry name" value="Tetratricopeptide repeat domain"/>
    <property type="match status" value="3"/>
</dbReference>
<comment type="similarity">
    <text evidence="1">Belongs to the sel-1 family.</text>
</comment>
<dbReference type="InterPro" id="IPR011990">
    <property type="entry name" value="TPR-like_helical_dom_sf"/>
</dbReference>
<gene>
    <name evidence="3" type="ORF">M9Y10_038249</name>
</gene>
<evidence type="ECO:0000256" key="2">
    <source>
        <dbReference type="SAM" id="Phobius"/>
    </source>
</evidence>
<proteinExistence type="inferred from homology"/>
<protein>
    <submittedName>
        <fullName evidence="3">Uncharacterized protein</fullName>
    </submittedName>
</protein>
<dbReference type="PANTHER" id="PTHR11102:SF160">
    <property type="entry name" value="ERAD-ASSOCIATED E3 UBIQUITIN-PROTEIN LIGASE COMPONENT HRD3"/>
    <property type="match status" value="1"/>
</dbReference>
<keyword evidence="2" id="KW-1133">Transmembrane helix</keyword>
<dbReference type="SUPFAM" id="SSF81901">
    <property type="entry name" value="HCP-like"/>
    <property type="match status" value="3"/>
</dbReference>
<feature type="transmembrane region" description="Helical" evidence="2">
    <location>
        <begin position="674"/>
        <end position="694"/>
    </location>
</feature>
<evidence type="ECO:0000256" key="1">
    <source>
        <dbReference type="ARBA" id="ARBA00038101"/>
    </source>
</evidence>
<dbReference type="SMART" id="SM00671">
    <property type="entry name" value="SEL1"/>
    <property type="match status" value="4"/>
</dbReference>
<reference evidence="3 4" key="1">
    <citation type="submission" date="2024-04" db="EMBL/GenBank/DDBJ databases">
        <title>Tritrichomonas musculus Genome.</title>
        <authorList>
            <person name="Alves-Ferreira E."/>
            <person name="Grigg M."/>
            <person name="Lorenzi H."/>
            <person name="Galac M."/>
        </authorList>
    </citation>
    <scope>NUCLEOTIDE SEQUENCE [LARGE SCALE GENOMIC DNA]</scope>
    <source>
        <strain evidence="3 4">EAF2021</strain>
    </source>
</reference>
<evidence type="ECO:0000313" key="4">
    <source>
        <dbReference type="Proteomes" id="UP001470230"/>
    </source>
</evidence>
<dbReference type="InterPro" id="IPR006597">
    <property type="entry name" value="Sel1-like"/>
</dbReference>
<keyword evidence="4" id="KW-1185">Reference proteome</keyword>
<dbReference type="InterPro" id="IPR050767">
    <property type="entry name" value="Sel1_AlgK"/>
</dbReference>
<organism evidence="3 4">
    <name type="scientific">Tritrichomonas musculus</name>
    <dbReference type="NCBI Taxonomy" id="1915356"/>
    <lineage>
        <taxon>Eukaryota</taxon>
        <taxon>Metamonada</taxon>
        <taxon>Parabasalia</taxon>
        <taxon>Tritrichomonadida</taxon>
        <taxon>Tritrichomonadidae</taxon>
        <taxon>Tritrichomonas</taxon>
    </lineage>
</organism>
<dbReference type="EMBL" id="JAPFFF010000006">
    <property type="protein sequence ID" value="KAK8887211.1"/>
    <property type="molecule type" value="Genomic_DNA"/>
</dbReference>
<dbReference type="Proteomes" id="UP001470230">
    <property type="component" value="Unassembled WGS sequence"/>
</dbReference>
<sequence length="711" mass="81934">MILFGLIFFAKSFDNKIIDFPFYPIITSHYKRNFIQNYFDMNHIDEKSTHGKNLKNIVLSLKQNQNISYNIDKLEQLFVLKNGHAAFILGIINEFGLFGREIDDKAACRYYEVGSKYGNSECKSSLAYYYRYGIGGLKINKQKAFQLTKESMDKCVFSAIRMAVMYYEDNNIEKAISILLPIATLTINNSTFFDFFFSADHEIKKFEGLSLPSSISQTSTGVVEYLQALSNEGNNNAKLQLLIKALGNRDYAKAIEIASEDYAKLRIAILKAKTKEDLKNIDEQYGPYYTILGLMEKYGFEISKNENSNINSTKDKKRSILKNRPNEIVNKNEKINFTLSSAQLIEKGFNIGDPLAFTELAYFYLTRGNEIGIEVGKSLLMAAVNVSFIPAIHLYGVNLFQGRKPFMKDINLAKHCFLQCYKANKYLPSMLNLALIFHTIENNPEKAFILLNELIENSFLFADAEKALKATVDGNYQLSLQFYKRLADLGSNNASFNVYQLYKRKGDLLFPSETEKIVGKYKNYNELVQNEQNEDNQKESIENIRKKWLVESSPDAYYENGELLLQEGKDIEKAIECFRRGAKNNAYSAFKAGMLLMNINPEESLNYLNKAQNMKPMLKIAVVFMKTRIFIHNIPYLIKNWKYIMKIIFGHSNNPYIEPFDFFMAQITYKILNILMYAVPFMVLYMLVVIRINIVNGDYFNSDQSFKNIKI</sequence>